<evidence type="ECO:0000313" key="1">
    <source>
        <dbReference type="EMBL" id="KAL3581555.1"/>
    </source>
</evidence>
<reference evidence="1 2" key="1">
    <citation type="journal article" date="2024" name="Plant Biotechnol. J.">
        <title>Genome and CRISPR/Cas9 system of a widespread forest tree (Populus alba) in the world.</title>
        <authorList>
            <person name="Liu Y.J."/>
            <person name="Jiang P.F."/>
            <person name="Han X.M."/>
            <person name="Li X.Y."/>
            <person name="Wang H.M."/>
            <person name="Wang Y.J."/>
            <person name="Wang X.X."/>
            <person name="Zeng Q.Y."/>
        </authorList>
    </citation>
    <scope>NUCLEOTIDE SEQUENCE [LARGE SCALE GENOMIC DNA]</scope>
    <source>
        <strain evidence="2">cv. PAL-ZL1</strain>
    </source>
</reference>
<organism evidence="1 2">
    <name type="scientific">Populus alba</name>
    <name type="common">White poplar</name>
    <dbReference type="NCBI Taxonomy" id="43335"/>
    <lineage>
        <taxon>Eukaryota</taxon>
        <taxon>Viridiplantae</taxon>
        <taxon>Streptophyta</taxon>
        <taxon>Embryophyta</taxon>
        <taxon>Tracheophyta</taxon>
        <taxon>Spermatophyta</taxon>
        <taxon>Magnoliopsida</taxon>
        <taxon>eudicotyledons</taxon>
        <taxon>Gunneridae</taxon>
        <taxon>Pentapetalae</taxon>
        <taxon>rosids</taxon>
        <taxon>fabids</taxon>
        <taxon>Malpighiales</taxon>
        <taxon>Salicaceae</taxon>
        <taxon>Saliceae</taxon>
        <taxon>Populus</taxon>
    </lineage>
</organism>
<proteinExistence type="predicted"/>
<protein>
    <submittedName>
        <fullName evidence="1">Uncharacterized protein</fullName>
    </submittedName>
</protein>
<accession>A0ACC4BSH0</accession>
<name>A0ACC4BSH0_POPAL</name>
<dbReference type="Proteomes" id="UP000309997">
    <property type="component" value="Unassembled WGS sequence"/>
</dbReference>
<dbReference type="EMBL" id="RCHU02000008">
    <property type="protein sequence ID" value="KAL3581555.1"/>
    <property type="molecule type" value="Genomic_DNA"/>
</dbReference>
<comment type="caution">
    <text evidence="1">The sequence shown here is derived from an EMBL/GenBank/DDBJ whole genome shotgun (WGS) entry which is preliminary data.</text>
</comment>
<gene>
    <name evidence="1" type="ORF">D5086_015887</name>
</gene>
<keyword evidence="2" id="KW-1185">Reference proteome</keyword>
<sequence length="728" mass="80176">MGSCFSARVKAESLPCNGVNIKHAGRSGNDRSGSSSKVSSSTVPSTPRTQGEILQSSNLKSFPFNELKAATRNFRPDSVLGEGGFGCVFKGWIDEHSLTAARPGTGIVIAVKRLNQESLQGHQEWLAMDARIQGQYSSSDALKAANLAIQCLSAEPRYRPNMEEVVKALEQLHNSNNNDGSRGSRGENPRRVHRSSSNGPTYHRKNEVSNGKPASYAGPCVSPLRLEYNFSLKREGLESKLQSGLLSSFCVKAEVLDIPKAEHVCSVPIARAMRPRSVTVISSRNLSTTTSSSSTPSRASQVDPHVLLGMSEPELQQLATDLGQQSYRGKQLHHLIYQRKVKEIQDFSQLPLVFRNDLQEAGWKVGRSPIFQTVTAADGTVKLLIRLEDNRLIETVGIPVEDEKGSMRLTACVSSQVGCPLRCSFCATGKGGFSRNLQRHEIVEQVLAVEEIFKHRVTNVVFMGMGEPMLNLKSVLEAHRCLNKDVQIGQRMITISTVGVPNTIKKLASHKLQSTLALSLHAPNQKLRETIVPSAKSYPLDAIMKDCKEYFLETSRRVSFEYALLAGVNDRVEHAKELAELLHQWGRGHHVNLIPFNPIQGSDYKRPHKKAIQAFAAVLESRKITRMLQSRADANQSLVGCVSDGISHLSLPQSARILLLDDQASWCLQACSLWCNLEFASALRLQNLKTHEMKSGGHAFLNDFPLCTEEGSDRDYTQAPPSVLANSL</sequence>
<evidence type="ECO:0000313" key="2">
    <source>
        <dbReference type="Proteomes" id="UP000309997"/>
    </source>
</evidence>